<comment type="caution">
    <text evidence="1">The sequence shown here is derived from an EMBL/GenBank/DDBJ whole genome shotgun (WGS) entry which is preliminary data.</text>
</comment>
<sequence length="118" mass="14240">MKNSIKKELDIIFENWYAEEEVSETYFSDNLFRLSKDKSQSELFMYVDDCLEKMLDTQDFYDVSELVNYAHSFYVWADTTEVTPLLKKNFKEVKSHILRYGDNRSIEFVDFMEKKLKL</sequence>
<gene>
    <name evidence="1" type="ORF">ERX35_010080</name>
</gene>
<dbReference type="RefSeq" id="WP_149459771.1">
    <property type="nucleotide sequence ID" value="NZ_SCWC02000009.1"/>
</dbReference>
<reference evidence="1 2" key="1">
    <citation type="submission" date="2019-09" db="EMBL/GenBank/DDBJ databases">
        <authorList>
            <person name="Mazhar S."/>
            <person name="Altermann E."/>
            <person name="Hill C."/>
            <person name="Mcauliffe O."/>
        </authorList>
    </citation>
    <scope>NUCLEOTIDE SEQUENCE [LARGE SCALE GENOMIC DNA]</scope>
    <source>
        <strain evidence="1 2">ATCC 51831</strain>
    </source>
</reference>
<dbReference type="EMBL" id="SCWC02000009">
    <property type="protein sequence ID" value="KAA1036992.1"/>
    <property type="molecule type" value="Genomic_DNA"/>
</dbReference>
<dbReference type="Proteomes" id="UP000295735">
    <property type="component" value="Unassembled WGS sequence"/>
</dbReference>
<keyword evidence="2" id="KW-1185">Reference proteome</keyword>
<organism evidence="1 2">
    <name type="scientific">Macrococcus equipercicus</name>
    <dbReference type="NCBI Taxonomy" id="69967"/>
    <lineage>
        <taxon>Bacteria</taxon>
        <taxon>Bacillati</taxon>
        <taxon>Bacillota</taxon>
        <taxon>Bacilli</taxon>
        <taxon>Bacillales</taxon>
        <taxon>Staphylococcaceae</taxon>
        <taxon>Macrococcus</taxon>
    </lineage>
</organism>
<name>A0ABQ6R6T8_9STAP</name>
<proteinExistence type="predicted"/>
<accession>A0ABQ6R6T8</accession>
<evidence type="ECO:0000313" key="2">
    <source>
        <dbReference type="Proteomes" id="UP000295735"/>
    </source>
</evidence>
<evidence type="ECO:0000313" key="1">
    <source>
        <dbReference type="EMBL" id="KAA1036992.1"/>
    </source>
</evidence>
<protein>
    <submittedName>
        <fullName evidence="1">Uncharacterized protein</fullName>
    </submittedName>
</protein>